<dbReference type="EMBL" id="HBUF01412648">
    <property type="protein sequence ID" value="CAG6739338.1"/>
    <property type="molecule type" value="Transcribed_RNA"/>
</dbReference>
<sequence>MTEILNEQLHRDVAVVRMMEESLAKDWKMTNTMANVYSMSYRMTSVPLNQKKGSTKQERIYPKITLISIHPHKGVSSVDETVVHIQPKTIPILIQRHKEVTLEDN</sequence>
<evidence type="ECO:0000313" key="1">
    <source>
        <dbReference type="EMBL" id="CAG6739331.1"/>
    </source>
</evidence>
<dbReference type="EMBL" id="HBUF01196868">
    <property type="protein sequence ID" value="CAG6660381.1"/>
    <property type="molecule type" value="Transcribed_RNA"/>
</dbReference>
<organism evidence="1">
    <name type="scientific">Cacopsylla melanoneura</name>
    <dbReference type="NCBI Taxonomy" id="428564"/>
    <lineage>
        <taxon>Eukaryota</taxon>
        <taxon>Metazoa</taxon>
        <taxon>Ecdysozoa</taxon>
        <taxon>Arthropoda</taxon>
        <taxon>Hexapoda</taxon>
        <taxon>Insecta</taxon>
        <taxon>Pterygota</taxon>
        <taxon>Neoptera</taxon>
        <taxon>Paraneoptera</taxon>
        <taxon>Hemiptera</taxon>
        <taxon>Sternorrhyncha</taxon>
        <taxon>Psylloidea</taxon>
        <taxon>Psyllidae</taxon>
        <taxon>Psyllinae</taxon>
        <taxon>Cacopsylla</taxon>
    </lineage>
</organism>
<dbReference type="EMBL" id="HBUF01196869">
    <property type="protein sequence ID" value="CAG6660384.1"/>
    <property type="molecule type" value="Transcribed_RNA"/>
</dbReference>
<dbReference type="AlphaFoldDB" id="A0A8D9E3L9"/>
<protein>
    <submittedName>
        <fullName evidence="1">Uncharacterized protein</fullName>
    </submittedName>
</protein>
<reference evidence="1" key="1">
    <citation type="submission" date="2021-05" db="EMBL/GenBank/DDBJ databases">
        <authorList>
            <person name="Alioto T."/>
            <person name="Alioto T."/>
            <person name="Gomez Garrido J."/>
        </authorList>
    </citation>
    <scope>NUCLEOTIDE SEQUENCE</scope>
</reference>
<dbReference type="EMBL" id="HBUF01196867">
    <property type="protein sequence ID" value="CAG6660378.1"/>
    <property type="molecule type" value="Transcribed_RNA"/>
</dbReference>
<name>A0A8D9E3L9_9HEMI</name>
<dbReference type="EMBL" id="HBUF01412645">
    <property type="protein sequence ID" value="CAG6739327.1"/>
    <property type="molecule type" value="Transcribed_RNA"/>
</dbReference>
<dbReference type="EMBL" id="HBUF01412647">
    <property type="protein sequence ID" value="CAG6739334.1"/>
    <property type="molecule type" value="Transcribed_RNA"/>
</dbReference>
<accession>A0A8D9E3L9</accession>
<dbReference type="EMBL" id="HBUF01412646">
    <property type="protein sequence ID" value="CAG6739331.1"/>
    <property type="molecule type" value="Transcribed_RNA"/>
</dbReference>
<proteinExistence type="predicted"/>